<sequence>MRPPLEERRASAPASRAAGEGPSPSKRSSGRPSGSCGLAPSAMCPSLQEERRASGLAPASGAPGAGRSPSGSREQEAVLPAMDASSSYLLKIRIIGNSKKVKKDITCFVFEKVVDSDTVNFKDFIESIVDKFPPGYQEVVHVHNENKVVDMAITYTDPLEPYIPLTEWPGGTKEDSDYGSKPKQKQKKGPPKKRTKKTTMAATETSIVPFDDAPAPCMSFPPSQNSEVSAKKKGKGDTSSSGKSVRSMSRCGSNQHETLPIEYPMVLSNSRQQTKRHQPKLEGRKELQGRRRYKRQRI</sequence>
<dbReference type="EMBL" id="PQIB02000001">
    <property type="protein sequence ID" value="RLN43427.1"/>
    <property type="molecule type" value="Genomic_DNA"/>
</dbReference>
<organism evidence="2 3">
    <name type="scientific">Panicum miliaceum</name>
    <name type="common">Proso millet</name>
    <name type="synonym">Broomcorn millet</name>
    <dbReference type="NCBI Taxonomy" id="4540"/>
    <lineage>
        <taxon>Eukaryota</taxon>
        <taxon>Viridiplantae</taxon>
        <taxon>Streptophyta</taxon>
        <taxon>Embryophyta</taxon>
        <taxon>Tracheophyta</taxon>
        <taxon>Spermatophyta</taxon>
        <taxon>Magnoliopsida</taxon>
        <taxon>Liliopsida</taxon>
        <taxon>Poales</taxon>
        <taxon>Poaceae</taxon>
        <taxon>PACMAD clade</taxon>
        <taxon>Panicoideae</taxon>
        <taxon>Panicodae</taxon>
        <taxon>Paniceae</taxon>
        <taxon>Panicinae</taxon>
        <taxon>Panicum</taxon>
        <taxon>Panicum sect. Panicum</taxon>
    </lineage>
</organism>
<name>A0A3L6TTB6_PANMI</name>
<feature type="compositionally biased region" description="Basic and acidic residues" evidence="1">
    <location>
        <begin position="1"/>
        <end position="10"/>
    </location>
</feature>
<protein>
    <submittedName>
        <fullName evidence="2">Uncharacterized protein</fullName>
    </submittedName>
</protein>
<feature type="region of interest" description="Disordered" evidence="1">
    <location>
        <begin position="1"/>
        <end position="77"/>
    </location>
</feature>
<dbReference type="AlphaFoldDB" id="A0A3L6TTB6"/>
<feature type="compositionally biased region" description="Basic residues" evidence="1">
    <location>
        <begin position="182"/>
        <end position="197"/>
    </location>
</feature>
<feature type="compositionally biased region" description="Low complexity" evidence="1">
    <location>
        <begin position="11"/>
        <end position="35"/>
    </location>
</feature>
<feature type="compositionally biased region" description="Low complexity" evidence="1">
    <location>
        <begin position="237"/>
        <end position="249"/>
    </location>
</feature>
<gene>
    <name evidence="2" type="ORF">C2845_PM01G46470</name>
</gene>
<feature type="compositionally biased region" description="Low complexity" evidence="1">
    <location>
        <begin position="54"/>
        <end position="72"/>
    </location>
</feature>
<keyword evidence="3" id="KW-1185">Reference proteome</keyword>
<evidence type="ECO:0000313" key="3">
    <source>
        <dbReference type="Proteomes" id="UP000275267"/>
    </source>
</evidence>
<feature type="region of interest" description="Disordered" evidence="1">
    <location>
        <begin position="164"/>
        <end position="298"/>
    </location>
</feature>
<dbReference type="Proteomes" id="UP000275267">
    <property type="component" value="Unassembled WGS sequence"/>
</dbReference>
<evidence type="ECO:0000313" key="2">
    <source>
        <dbReference type="EMBL" id="RLN43427.1"/>
    </source>
</evidence>
<proteinExistence type="predicted"/>
<reference evidence="3" key="1">
    <citation type="journal article" date="2019" name="Nat. Commun.">
        <title>The genome of broomcorn millet.</title>
        <authorList>
            <person name="Zou C."/>
            <person name="Miki D."/>
            <person name="Li D."/>
            <person name="Tang Q."/>
            <person name="Xiao L."/>
            <person name="Rajput S."/>
            <person name="Deng P."/>
            <person name="Jia W."/>
            <person name="Huang R."/>
            <person name="Zhang M."/>
            <person name="Sun Y."/>
            <person name="Hu J."/>
            <person name="Fu X."/>
            <person name="Schnable P.S."/>
            <person name="Li F."/>
            <person name="Zhang H."/>
            <person name="Feng B."/>
            <person name="Zhu X."/>
            <person name="Liu R."/>
            <person name="Schnable J.C."/>
            <person name="Zhu J.-K."/>
            <person name="Zhang H."/>
        </authorList>
    </citation>
    <scope>NUCLEOTIDE SEQUENCE [LARGE SCALE GENOMIC DNA]</scope>
</reference>
<comment type="caution">
    <text evidence="2">The sequence shown here is derived from an EMBL/GenBank/DDBJ whole genome shotgun (WGS) entry which is preliminary data.</text>
</comment>
<accession>A0A3L6TTB6</accession>
<evidence type="ECO:0000256" key="1">
    <source>
        <dbReference type="SAM" id="MobiDB-lite"/>
    </source>
</evidence>
<feature type="compositionally biased region" description="Basic and acidic residues" evidence="1">
    <location>
        <begin position="279"/>
        <end position="289"/>
    </location>
</feature>